<dbReference type="EMBL" id="BLKG01000155">
    <property type="protein sequence ID" value="GFF97584.1"/>
    <property type="molecule type" value="Genomic_DNA"/>
</dbReference>
<dbReference type="InterPro" id="IPR029058">
    <property type="entry name" value="AB_hydrolase_fold"/>
</dbReference>
<accession>A0ABQ1BAV7</accession>
<dbReference type="Pfam" id="PF12697">
    <property type="entry name" value="Abhydrolase_6"/>
    <property type="match status" value="1"/>
</dbReference>
<dbReference type="PANTHER" id="PTHR48182">
    <property type="entry name" value="PROTEIN SERAC1"/>
    <property type="match status" value="1"/>
</dbReference>
<sequence>MVTTMGFATTGQLQELRGPVDNAQDVVDIILVPGIGTTLPQNWPFANEEWLASLPGSGAGARVLAYEYASPFAGTKPSWESMLMLGYDFLQHLSDERSQFDSDPTINRPILIVCHSLGGIVVKQALCVANKQFPRYGSIVNAIAGVVFLSTPHRYGDKTTSWNTFRDILDATTGRNLKISSANIEQEGSILLDLADRFEGIAFRTPILSVYELRESKNSSTPLRPKYQQLVNREACSTHAPMETVIGLNLNHHDTCLFTKSVGGEGLPELNKFIYETLDNAVHLVARRLEDQEYQYATMSAYSPTMSELPLKGELWTQSHRVTLLMSISGANGDDRMAFKQRNRMAIE</sequence>
<dbReference type="Gene3D" id="3.40.50.1820">
    <property type="entry name" value="alpha/beta hydrolase"/>
    <property type="match status" value="1"/>
</dbReference>
<keyword evidence="3" id="KW-1185">Reference proteome</keyword>
<evidence type="ECO:0000313" key="3">
    <source>
        <dbReference type="Proteomes" id="UP000465266"/>
    </source>
</evidence>
<dbReference type="InterPro" id="IPR000073">
    <property type="entry name" value="AB_hydrolase_1"/>
</dbReference>
<dbReference type="SUPFAM" id="SSF53474">
    <property type="entry name" value="alpha/beta-Hydrolases"/>
    <property type="match status" value="1"/>
</dbReference>
<organism evidence="2 3">
    <name type="scientific">Aspergillus udagawae</name>
    <dbReference type="NCBI Taxonomy" id="91492"/>
    <lineage>
        <taxon>Eukaryota</taxon>
        <taxon>Fungi</taxon>
        <taxon>Dikarya</taxon>
        <taxon>Ascomycota</taxon>
        <taxon>Pezizomycotina</taxon>
        <taxon>Eurotiomycetes</taxon>
        <taxon>Eurotiomycetidae</taxon>
        <taxon>Eurotiales</taxon>
        <taxon>Aspergillaceae</taxon>
        <taxon>Aspergillus</taxon>
        <taxon>Aspergillus subgen. Fumigati</taxon>
    </lineage>
</organism>
<dbReference type="InterPro" id="IPR052374">
    <property type="entry name" value="SERAC1"/>
</dbReference>
<feature type="domain" description="AB hydrolase-1" evidence="1">
    <location>
        <begin position="29"/>
        <end position="164"/>
    </location>
</feature>
<dbReference type="PANTHER" id="PTHR48182:SF3">
    <property type="entry name" value="DUF676 DOMAIN-CONTAINING PROTEIN"/>
    <property type="match status" value="1"/>
</dbReference>
<protein>
    <submittedName>
        <fullName evidence="2">Tetratricopeptide repeat domain-containing protein</fullName>
    </submittedName>
</protein>
<dbReference type="Proteomes" id="UP000465266">
    <property type="component" value="Unassembled WGS sequence"/>
</dbReference>
<evidence type="ECO:0000259" key="1">
    <source>
        <dbReference type="Pfam" id="PF12697"/>
    </source>
</evidence>
<name>A0ABQ1BAV7_9EURO</name>
<reference evidence="2 3" key="1">
    <citation type="submission" date="2020-01" db="EMBL/GenBank/DDBJ databases">
        <title>Draft genome sequence of Aspergillus udagawae IFM 53868.</title>
        <authorList>
            <person name="Takahashi H."/>
            <person name="Yaguchi T."/>
        </authorList>
    </citation>
    <scope>NUCLEOTIDE SEQUENCE [LARGE SCALE GENOMIC DNA]</scope>
    <source>
        <strain evidence="2 3">IFM 53868</strain>
    </source>
</reference>
<comment type="caution">
    <text evidence="2">The sequence shown here is derived from an EMBL/GenBank/DDBJ whole genome shotgun (WGS) entry which is preliminary data.</text>
</comment>
<evidence type="ECO:0000313" key="2">
    <source>
        <dbReference type="EMBL" id="GFF97584.1"/>
    </source>
</evidence>
<gene>
    <name evidence="2" type="ORF">IFM53868_09205</name>
</gene>
<proteinExistence type="predicted"/>